<comment type="caution">
    <text evidence="2">The sequence shown here is derived from an EMBL/GenBank/DDBJ whole genome shotgun (WGS) entry which is preliminary data.</text>
</comment>
<evidence type="ECO:0000256" key="1">
    <source>
        <dbReference type="SAM" id="SignalP"/>
    </source>
</evidence>
<name>A0AAV2QCE8_MEGNR</name>
<feature type="non-terminal residue" evidence="2">
    <location>
        <position position="153"/>
    </location>
</feature>
<feature type="non-terminal residue" evidence="2">
    <location>
        <position position="1"/>
    </location>
</feature>
<gene>
    <name evidence="2" type="ORF">MNOR_LOCUS9955</name>
</gene>
<reference evidence="2 3" key="1">
    <citation type="submission" date="2024-05" db="EMBL/GenBank/DDBJ databases">
        <authorList>
            <person name="Wallberg A."/>
        </authorList>
    </citation>
    <scope>NUCLEOTIDE SEQUENCE [LARGE SCALE GENOMIC DNA]</scope>
</reference>
<dbReference type="Proteomes" id="UP001497623">
    <property type="component" value="Unassembled WGS sequence"/>
</dbReference>
<organism evidence="2 3">
    <name type="scientific">Meganyctiphanes norvegica</name>
    <name type="common">Northern krill</name>
    <name type="synonym">Thysanopoda norvegica</name>
    <dbReference type="NCBI Taxonomy" id="48144"/>
    <lineage>
        <taxon>Eukaryota</taxon>
        <taxon>Metazoa</taxon>
        <taxon>Ecdysozoa</taxon>
        <taxon>Arthropoda</taxon>
        <taxon>Crustacea</taxon>
        <taxon>Multicrustacea</taxon>
        <taxon>Malacostraca</taxon>
        <taxon>Eumalacostraca</taxon>
        <taxon>Eucarida</taxon>
        <taxon>Euphausiacea</taxon>
        <taxon>Euphausiidae</taxon>
        <taxon>Meganyctiphanes</taxon>
    </lineage>
</organism>
<accession>A0AAV2QCE8</accession>
<feature type="chain" id="PRO_5043528163" evidence="1">
    <location>
        <begin position="21"/>
        <end position="153"/>
    </location>
</feature>
<proteinExistence type="predicted"/>
<protein>
    <submittedName>
        <fullName evidence="2">Uncharacterized protein</fullName>
    </submittedName>
</protein>
<keyword evidence="1" id="KW-0732">Signal</keyword>
<sequence length="153" mass="16621">NLVVMKIVLLLSWAFSMAIAVGGHSQLGPEPPDSQRSIRGKPICEAVGGQCKSKGMCSGDIDKGAKCKVKKSVCCIPESTNQCVAGGSNNSIIWEKVNSAVIKILTTVQEGNKDIIGTIDTKIDNLENEQKIMKENQEMIMETLKIIMEQQEN</sequence>
<evidence type="ECO:0000313" key="2">
    <source>
        <dbReference type="EMBL" id="CAL4075804.1"/>
    </source>
</evidence>
<dbReference type="AlphaFoldDB" id="A0AAV2QCE8"/>
<evidence type="ECO:0000313" key="3">
    <source>
        <dbReference type="Proteomes" id="UP001497623"/>
    </source>
</evidence>
<feature type="signal peptide" evidence="1">
    <location>
        <begin position="1"/>
        <end position="20"/>
    </location>
</feature>
<dbReference type="EMBL" id="CAXKWB010004927">
    <property type="protein sequence ID" value="CAL4075804.1"/>
    <property type="molecule type" value="Genomic_DNA"/>
</dbReference>
<keyword evidence="3" id="KW-1185">Reference proteome</keyword>